<evidence type="ECO:0000313" key="2">
    <source>
        <dbReference type="EMBL" id="KAF0888532.1"/>
    </source>
</evidence>
<keyword evidence="3" id="KW-1185">Reference proteome</keyword>
<protein>
    <submittedName>
        <fullName evidence="2">Uncharacterized protein</fullName>
    </submittedName>
</protein>
<reference evidence="2 3" key="1">
    <citation type="submission" date="2019-11" db="EMBL/GenBank/DDBJ databases">
        <title>Whole genome sequence of Oryza granulata.</title>
        <authorList>
            <person name="Li W."/>
        </authorList>
    </citation>
    <scope>NUCLEOTIDE SEQUENCE [LARGE SCALE GENOMIC DNA]</scope>
    <source>
        <strain evidence="3">cv. Menghai</strain>
        <tissue evidence="2">Leaf</tissue>
    </source>
</reference>
<evidence type="ECO:0000256" key="1">
    <source>
        <dbReference type="SAM" id="MobiDB-lite"/>
    </source>
</evidence>
<sequence length="101" mass="10469">MAVVRSGDRSMVAYDRALSVLKGLRKQLEGIPANIGVAPVGAESSRDGNSTDEHVVRPGTSTAANADVDAAISRRPSPKSKTKGRTSDGNETIVFGTSGDK</sequence>
<organism evidence="2 3">
    <name type="scientific">Oryza meyeriana var. granulata</name>
    <dbReference type="NCBI Taxonomy" id="110450"/>
    <lineage>
        <taxon>Eukaryota</taxon>
        <taxon>Viridiplantae</taxon>
        <taxon>Streptophyta</taxon>
        <taxon>Embryophyta</taxon>
        <taxon>Tracheophyta</taxon>
        <taxon>Spermatophyta</taxon>
        <taxon>Magnoliopsida</taxon>
        <taxon>Liliopsida</taxon>
        <taxon>Poales</taxon>
        <taxon>Poaceae</taxon>
        <taxon>BOP clade</taxon>
        <taxon>Oryzoideae</taxon>
        <taxon>Oryzeae</taxon>
        <taxon>Oryzinae</taxon>
        <taxon>Oryza</taxon>
        <taxon>Oryza meyeriana</taxon>
    </lineage>
</organism>
<name>A0A6G1BKY5_9ORYZ</name>
<gene>
    <name evidence="2" type="ORF">E2562_014747</name>
</gene>
<proteinExistence type="predicted"/>
<evidence type="ECO:0000313" key="3">
    <source>
        <dbReference type="Proteomes" id="UP000479710"/>
    </source>
</evidence>
<dbReference type="EMBL" id="SPHZ02000012">
    <property type="protein sequence ID" value="KAF0888532.1"/>
    <property type="molecule type" value="Genomic_DNA"/>
</dbReference>
<feature type="region of interest" description="Disordered" evidence="1">
    <location>
        <begin position="38"/>
        <end position="101"/>
    </location>
</feature>
<comment type="caution">
    <text evidence="2">The sequence shown here is derived from an EMBL/GenBank/DDBJ whole genome shotgun (WGS) entry which is preliminary data.</text>
</comment>
<dbReference type="Proteomes" id="UP000479710">
    <property type="component" value="Unassembled WGS sequence"/>
</dbReference>
<accession>A0A6G1BKY5</accession>
<feature type="compositionally biased region" description="Basic and acidic residues" evidence="1">
    <location>
        <begin position="44"/>
        <end position="56"/>
    </location>
</feature>
<dbReference type="AlphaFoldDB" id="A0A6G1BKY5"/>
<dbReference type="OrthoDB" id="719344at2759"/>